<reference evidence="2 3" key="1">
    <citation type="submission" date="2018-04" db="EMBL/GenBank/DDBJ databases">
        <title>The genome sequence of Caulobacter sp. 736.</title>
        <authorList>
            <person name="Gao J."/>
            <person name="Sun J."/>
        </authorList>
    </citation>
    <scope>NUCLEOTIDE SEQUENCE [LARGE SCALE GENOMIC DNA]</scope>
    <source>
        <strain evidence="2 3">736</strain>
    </source>
</reference>
<dbReference type="SUPFAM" id="SSF53474">
    <property type="entry name" value="alpha/beta-Hydrolases"/>
    <property type="match status" value="1"/>
</dbReference>
<dbReference type="Proteomes" id="UP000244913">
    <property type="component" value="Unassembled WGS sequence"/>
</dbReference>
<dbReference type="Gene3D" id="3.40.50.1820">
    <property type="entry name" value="alpha/beta hydrolase"/>
    <property type="match status" value="1"/>
</dbReference>
<evidence type="ECO:0000256" key="1">
    <source>
        <dbReference type="SAM" id="SignalP"/>
    </source>
</evidence>
<proteinExistence type="predicted"/>
<sequence>MAHRAGPSGRGARTLGVLSVLSAAILLSACATPPPAPPYVVKGPIEAKYQARGPWAVSQSVSAGPCDRENHLCDIWYPTALGTNPLRGVKSGYRHPVISWADGTGQQPKVYAHFLEHLASWGFIVVAPRDDSTRAGETTLDAAQYMLAQADTPSSRFYNRVDPDKFGAAGHSQGGAAVTSLHVRGVPLFKTYLGLHTSPGFFSKFCCGVTPESYAGARVTASIFQWSSKPDSGKPDWYDPVPNSAPKAYALLSYANHADVSAAPGCDPAACRQGASPYLGYTTAWLMGRLQGASDGVRAFGQDGEFFRSNPSWSMNLSNIP</sequence>
<name>A0A2T9J7P0_9CAUL</name>
<dbReference type="EMBL" id="QDKP01000049">
    <property type="protein sequence ID" value="PVM77533.1"/>
    <property type="molecule type" value="Genomic_DNA"/>
</dbReference>
<evidence type="ECO:0000313" key="2">
    <source>
        <dbReference type="EMBL" id="PVM77533.1"/>
    </source>
</evidence>
<protein>
    <recommendedName>
        <fullName evidence="4">Alpha/beta hydrolase</fullName>
    </recommendedName>
</protein>
<dbReference type="PROSITE" id="PS51257">
    <property type="entry name" value="PROKAR_LIPOPROTEIN"/>
    <property type="match status" value="1"/>
</dbReference>
<evidence type="ECO:0008006" key="4">
    <source>
        <dbReference type="Google" id="ProtNLM"/>
    </source>
</evidence>
<organism evidence="2 3">
    <name type="scientific">Caulobacter radicis</name>
    <dbReference type="NCBI Taxonomy" id="2172650"/>
    <lineage>
        <taxon>Bacteria</taxon>
        <taxon>Pseudomonadati</taxon>
        <taxon>Pseudomonadota</taxon>
        <taxon>Alphaproteobacteria</taxon>
        <taxon>Caulobacterales</taxon>
        <taxon>Caulobacteraceae</taxon>
        <taxon>Caulobacter</taxon>
    </lineage>
</organism>
<dbReference type="PANTHER" id="PTHR33428">
    <property type="entry name" value="CHLOROPHYLLASE-2, CHLOROPLASTIC"/>
    <property type="match status" value="1"/>
</dbReference>
<gene>
    <name evidence="2" type="ORF">DDF65_16550</name>
</gene>
<keyword evidence="1" id="KW-0732">Signal</keyword>
<feature type="signal peptide" evidence="1">
    <location>
        <begin position="1"/>
        <end position="31"/>
    </location>
</feature>
<dbReference type="InterPro" id="IPR029058">
    <property type="entry name" value="AB_hydrolase_fold"/>
</dbReference>
<dbReference type="InterPro" id="IPR017395">
    <property type="entry name" value="Chlorophyllase-like"/>
</dbReference>
<feature type="chain" id="PRO_5015587375" description="Alpha/beta hydrolase" evidence="1">
    <location>
        <begin position="32"/>
        <end position="321"/>
    </location>
</feature>
<dbReference type="PANTHER" id="PTHR33428:SF14">
    <property type="entry name" value="CARBOXYLESTERASE TYPE B DOMAIN-CONTAINING PROTEIN"/>
    <property type="match status" value="1"/>
</dbReference>
<keyword evidence="3" id="KW-1185">Reference proteome</keyword>
<evidence type="ECO:0000313" key="3">
    <source>
        <dbReference type="Proteomes" id="UP000244913"/>
    </source>
</evidence>
<dbReference type="Pfam" id="PF07224">
    <property type="entry name" value="Chlorophyllase"/>
    <property type="match status" value="1"/>
</dbReference>
<accession>A0A2T9J7P0</accession>
<comment type="caution">
    <text evidence="2">The sequence shown here is derived from an EMBL/GenBank/DDBJ whole genome shotgun (WGS) entry which is preliminary data.</text>
</comment>
<dbReference type="AlphaFoldDB" id="A0A2T9J7P0"/>
<dbReference type="RefSeq" id="WP_116568741.1">
    <property type="nucleotide sequence ID" value="NZ_QDKP01000049.1"/>
</dbReference>